<dbReference type="AlphaFoldDB" id="A0A2S9XQP3"/>
<dbReference type="InterPro" id="IPR027417">
    <property type="entry name" value="P-loop_NTPase"/>
</dbReference>
<name>A0A2S9XQP3_9BACT</name>
<dbReference type="Gene3D" id="3.40.50.300">
    <property type="entry name" value="P-loop containing nucleotide triphosphate hydrolases"/>
    <property type="match status" value="1"/>
</dbReference>
<gene>
    <name evidence="1" type="ORF">ENSA7_74980</name>
</gene>
<comment type="caution">
    <text evidence="1">The sequence shown here is derived from an EMBL/GenBank/DDBJ whole genome shotgun (WGS) entry which is preliminary data.</text>
</comment>
<organism evidence="1 2">
    <name type="scientific">Enhygromyxa salina</name>
    <dbReference type="NCBI Taxonomy" id="215803"/>
    <lineage>
        <taxon>Bacteria</taxon>
        <taxon>Pseudomonadati</taxon>
        <taxon>Myxococcota</taxon>
        <taxon>Polyangia</taxon>
        <taxon>Nannocystales</taxon>
        <taxon>Nannocystaceae</taxon>
        <taxon>Enhygromyxa</taxon>
    </lineage>
</organism>
<protein>
    <submittedName>
        <fullName evidence="1">Uncharacterized protein</fullName>
    </submittedName>
</protein>
<dbReference type="RefSeq" id="WP_106094264.1">
    <property type="nucleotide sequence ID" value="NZ_PVNL01000138.1"/>
</dbReference>
<dbReference type="OrthoDB" id="5488366at2"/>
<evidence type="ECO:0000313" key="2">
    <source>
        <dbReference type="Proteomes" id="UP000238823"/>
    </source>
</evidence>
<proteinExistence type="predicted"/>
<sequence length="431" mass="48933">MHEDLLREFVAACKPEEPVSPEDHRHFDFDAPELRLRGAPWRERLAQVIRLASEPTAQLVTGLRGSGKTTELRQLQRKLQESGRRVVLADAGQWLSDDRPLETEDLMLALVLALYPAGRPDDAAEWVREYANKAWTFLASQVELSGDVEGVRVQLTTDETVFERAAKKLRGADGLRREIHSLLADAAEASRRDGEELVVLLDGAEKRAVGDLHERERRSAFHNHWFGSFILSGRDLRPPVHVVYTVPPFMVRRGAELAANFGSELHFLPMVRVYDRESKLDPVGVEALTRALFKRVPVEHFADEATPRWLAAQSGGYFRDLLRFVTEMVYQVGDAPQFTRVHAEAAVSRIQQSYLEALVREDKQVLAEVHPSKSFPDQEAAQLRMDSLLQGFKMFRYHNGSAWYDAHPLCWAELGFAADLPSWEHLEELRG</sequence>
<dbReference type="EMBL" id="PVNL01000138">
    <property type="protein sequence ID" value="PRP95184.1"/>
    <property type="molecule type" value="Genomic_DNA"/>
</dbReference>
<dbReference type="Proteomes" id="UP000238823">
    <property type="component" value="Unassembled WGS sequence"/>
</dbReference>
<accession>A0A2S9XQP3</accession>
<reference evidence="1 2" key="1">
    <citation type="submission" date="2018-03" db="EMBL/GenBank/DDBJ databases">
        <title>Draft Genome Sequences of the Obligatory Marine Myxobacteria Enhygromyxa salina SWB007.</title>
        <authorList>
            <person name="Poehlein A."/>
            <person name="Moghaddam J.A."/>
            <person name="Harms H."/>
            <person name="Alanjari M."/>
            <person name="Koenig G.M."/>
            <person name="Daniel R."/>
            <person name="Schaeberle T.F."/>
        </authorList>
    </citation>
    <scope>NUCLEOTIDE SEQUENCE [LARGE SCALE GENOMIC DNA]</scope>
    <source>
        <strain evidence="1 2">SWB007</strain>
    </source>
</reference>
<dbReference type="SUPFAM" id="SSF52540">
    <property type="entry name" value="P-loop containing nucleoside triphosphate hydrolases"/>
    <property type="match status" value="2"/>
</dbReference>
<evidence type="ECO:0000313" key="1">
    <source>
        <dbReference type="EMBL" id="PRP95184.1"/>
    </source>
</evidence>